<dbReference type="AlphaFoldDB" id="A0A921HM68"/>
<accession>A0A921HM68</accession>
<comment type="subunit">
    <text evidence="8">Homodimer. Interacts with FtsZ.</text>
</comment>
<dbReference type="GO" id="GO:0000917">
    <property type="term" value="P:division septum assembly"/>
    <property type="evidence" value="ECO:0007669"/>
    <property type="project" value="UniProtKB-KW"/>
</dbReference>
<dbReference type="InterPro" id="IPR007838">
    <property type="entry name" value="Cell_div_ZapA-like"/>
</dbReference>
<name>A0A921HM68_9FIRM</name>
<dbReference type="GO" id="GO:0043093">
    <property type="term" value="P:FtsZ-dependent cytokinesis"/>
    <property type="evidence" value="ECO:0007669"/>
    <property type="project" value="TreeGrafter"/>
</dbReference>
<dbReference type="GO" id="GO:0030428">
    <property type="term" value="C:cell septum"/>
    <property type="evidence" value="ECO:0007669"/>
    <property type="project" value="TreeGrafter"/>
</dbReference>
<evidence type="ECO:0000256" key="8">
    <source>
        <dbReference type="ARBA" id="ARBA00026068"/>
    </source>
</evidence>
<evidence type="ECO:0000313" key="11">
    <source>
        <dbReference type="Proteomes" id="UP000780768"/>
    </source>
</evidence>
<evidence type="ECO:0000256" key="9">
    <source>
        <dbReference type="ARBA" id="ARBA00033158"/>
    </source>
</evidence>
<evidence type="ECO:0000256" key="1">
    <source>
        <dbReference type="ARBA" id="ARBA00004496"/>
    </source>
</evidence>
<keyword evidence="4 10" id="KW-0132">Cell division</keyword>
<dbReference type="PANTHER" id="PTHR34981">
    <property type="entry name" value="CELL DIVISION PROTEIN ZAPA"/>
    <property type="match status" value="1"/>
</dbReference>
<reference evidence="10" key="2">
    <citation type="submission" date="2021-09" db="EMBL/GenBank/DDBJ databases">
        <authorList>
            <person name="Gilroy R."/>
        </authorList>
    </citation>
    <scope>NUCLEOTIDE SEQUENCE</scope>
    <source>
        <strain evidence="10">7318</strain>
    </source>
</reference>
<protein>
    <recommendedName>
        <fullName evidence="2">Cell division protein ZapA</fullName>
    </recommendedName>
    <alternativeName>
        <fullName evidence="9">Z ring-associated protein ZapA</fullName>
    </alternativeName>
</protein>
<evidence type="ECO:0000256" key="2">
    <source>
        <dbReference type="ARBA" id="ARBA00015195"/>
    </source>
</evidence>
<evidence type="ECO:0000313" key="10">
    <source>
        <dbReference type="EMBL" id="HJF85012.1"/>
    </source>
</evidence>
<proteinExistence type="predicted"/>
<dbReference type="GO" id="GO:0032153">
    <property type="term" value="C:cell division site"/>
    <property type="evidence" value="ECO:0007669"/>
    <property type="project" value="TreeGrafter"/>
</dbReference>
<organism evidence="10 11">
    <name type="scientific">Megamonas hypermegale</name>
    <dbReference type="NCBI Taxonomy" id="158847"/>
    <lineage>
        <taxon>Bacteria</taxon>
        <taxon>Bacillati</taxon>
        <taxon>Bacillota</taxon>
        <taxon>Negativicutes</taxon>
        <taxon>Selenomonadales</taxon>
        <taxon>Selenomonadaceae</taxon>
        <taxon>Megamonas</taxon>
    </lineage>
</organism>
<dbReference type="InterPro" id="IPR036192">
    <property type="entry name" value="Cell_div_ZapA-like_sf"/>
</dbReference>
<evidence type="ECO:0000256" key="3">
    <source>
        <dbReference type="ARBA" id="ARBA00022490"/>
    </source>
</evidence>
<dbReference type="InterPro" id="IPR053712">
    <property type="entry name" value="Bac_CellDiv_Activator"/>
</dbReference>
<keyword evidence="5" id="KW-0717">Septation</keyword>
<dbReference type="Pfam" id="PF05164">
    <property type="entry name" value="ZapA"/>
    <property type="match status" value="1"/>
</dbReference>
<evidence type="ECO:0000256" key="4">
    <source>
        <dbReference type="ARBA" id="ARBA00022618"/>
    </source>
</evidence>
<dbReference type="SUPFAM" id="SSF102829">
    <property type="entry name" value="Cell division protein ZapA-like"/>
    <property type="match status" value="1"/>
</dbReference>
<gene>
    <name evidence="10" type="ORF">K8V65_05065</name>
</gene>
<comment type="subcellular location">
    <subcellularLocation>
        <location evidence="1">Cytoplasm</location>
    </subcellularLocation>
</comment>
<dbReference type="Proteomes" id="UP000780768">
    <property type="component" value="Unassembled WGS sequence"/>
</dbReference>
<comment type="caution">
    <text evidence="10">The sequence shown here is derived from an EMBL/GenBank/DDBJ whole genome shotgun (WGS) entry which is preliminary data.</text>
</comment>
<dbReference type="GO" id="GO:0000921">
    <property type="term" value="P:septin ring assembly"/>
    <property type="evidence" value="ECO:0007669"/>
    <property type="project" value="TreeGrafter"/>
</dbReference>
<dbReference type="EMBL" id="DYVR01000137">
    <property type="protein sequence ID" value="HJF85012.1"/>
    <property type="molecule type" value="Genomic_DNA"/>
</dbReference>
<sequence>MNDTDGKNNNRVTVEIFGIRYPLKGVNDVESIKTAATMVDEKMRSLLKQNQYLPPDRIAMLTALDLADQLISLKKDYDEFWHILEEQKGTDRQK</sequence>
<dbReference type="PANTHER" id="PTHR34981:SF1">
    <property type="entry name" value="CELL DIVISION PROTEIN ZAPA"/>
    <property type="match status" value="1"/>
</dbReference>
<evidence type="ECO:0000256" key="5">
    <source>
        <dbReference type="ARBA" id="ARBA00023210"/>
    </source>
</evidence>
<dbReference type="GO" id="GO:0005829">
    <property type="term" value="C:cytosol"/>
    <property type="evidence" value="ECO:0007669"/>
    <property type="project" value="TreeGrafter"/>
</dbReference>
<comment type="function">
    <text evidence="7">Activator of cell division through the inhibition of FtsZ GTPase activity, therefore promoting FtsZ assembly into bundles of protofilaments necessary for the formation of the division Z ring. It is recruited early at mid-cell but it is not essential for cell division.</text>
</comment>
<dbReference type="Gene3D" id="6.10.250.790">
    <property type="match status" value="1"/>
</dbReference>
<evidence type="ECO:0000256" key="7">
    <source>
        <dbReference type="ARBA" id="ARBA00024910"/>
    </source>
</evidence>
<reference evidence="10" key="1">
    <citation type="journal article" date="2021" name="PeerJ">
        <title>Extensive microbial diversity within the chicken gut microbiome revealed by metagenomics and culture.</title>
        <authorList>
            <person name="Gilroy R."/>
            <person name="Ravi A."/>
            <person name="Getino M."/>
            <person name="Pursley I."/>
            <person name="Horton D.L."/>
            <person name="Alikhan N.F."/>
            <person name="Baker D."/>
            <person name="Gharbi K."/>
            <person name="Hall N."/>
            <person name="Watson M."/>
            <person name="Adriaenssens E.M."/>
            <person name="Foster-Nyarko E."/>
            <person name="Jarju S."/>
            <person name="Secka A."/>
            <person name="Antonio M."/>
            <person name="Oren A."/>
            <person name="Chaudhuri R.R."/>
            <person name="La Ragione R."/>
            <person name="Hildebrand F."/>
            <person name="Pallen M.J."/>
        </authorList>
    </citation>
    <scope>NUCLEOTIDE SEQUENCE</scope>
    <source>
        <strain evidence="10">7318</strain>
    </source>
</reference>
<keyword evidence="3" id="KW-0963">Cytoplasm</keyword>
<evidence type="ECO:0000256" key="6">
    <source>
        <dbReference type="ARBA" id="ARBA00023306"/>
    </source>
</evidence>
<keyword evidence="6" id="KW-0131">Cell cycle</keyword>